<dbReference type="EMBL" id="CP001034">
    <property type="protein sequence ID" value="ACB86051.1"/>
    <property type="molecule type" value="Genomic_DNA"/>
</dbReference>
<evidence type="ECO:0000313" key="3">
    <source>
        <dbReference type="Proteomes" id="UP000001683"/>
    </source>
</evidence>
<dbReference type="RefSeq" id="WP_012448895.1">
    <property type="nucleotide sequence ID" value="NC_010718.1"/>
</dbReference>
<dbReference type="KEGG" id="nth:Nther_2488"/>
<proteinExistence type="predicted"/>
<sequence>MTARDKTFLRLSMITLLALSFLFLNFNSALAEGEASEDPERAIEYINENIINDPRYKINPGGVHMDRTEDPHNVIAGGVLEEVPGNEVENGEYRYLGVVPWYDTQTEEFIDDFTEQSRVTNKEFPPDALAEGRLEDRNWITEPWTNDNDAVQNAHFEMENMRFNNNPEYEDNIREGLEYTGMGKSLRKNQTESPLL</sequence>
<dbReference type="OrthoDB" id="1788793at2"/>
<dbReference type="AlphaFoldDB" id="B2A1B3"/>
<gene>
    <name evidence="2" type="ordered locus">Nther_2488</name>
</gene>
<keyword evidence="1" id="KW-0732">Signal</keyword>
<feature type="signal peptide" evidence="1">
    <location>
        <begin position="1"/>
        <end position="31"/>
    </location>
</feature>
<dbReference type="STRING" id="457570.Nther_2488"/>
<evidence type="ECO:0000256" key="1">
    <source>
        <dbReference type="SAM" id="SignalP"/>
    </source>
</evidence>
<accession>B2A1B3</accession>
<reference evidence="2 3" key="2">
    <citation type="journal article" date="2011" name="J. Bacteriol.">
        <title>Complete genome sequence of the anaerobic, halophilic alkalithermophile Natranaerobius thermophilus JW/NM-WN-LF.</title>
        <authorList>
            <person name="Zhao B."/>
            <person name="Mesbah N.M."/>
            <person name="Dalin E."/>
            <person name="Goodwin L."/>
            <person name="Nolan M."/>
            <person name="Pitluck S."/>
            <person name="Chertkov O."/>
            <person name="Brettin T.S."/>
            <person name="Han J."/>
            <person name="Larimer F.W."/>
            <person name="Land M.L."/>
            <person name="Hauser L."/>
            <person name="Kyrpides N."/>
            <person name="Wiegel J."/>
        </authorList>
    </citation>
    <scope>NUCLEOTIDE SEQUENCE [LARGE SCALE GENOMIC DNA]</scope>
    <source>
        <strain evidence="3">ATCC BAA-1301 / DSM 18059 / JW/NM-WN-LF</strain>
    </source>
</reference>
<protein>
    <submittedName>
        <fullName evidence="2">Uncharacterized protein</fullName>
    </submittedName>
</protein>
<dbReference type="InParanoid" id="B2A1B3"/>
<name>B2A1B3_NATTJ</name>
<evidence type="ECO:0000313" key="2">
    <source>
        <dbReference type="EMBL" id="ACB86051.1"/>
    </source>
</evidence>
<reference evidence="2 3" key="1">
    <citation type="submission" date="2008-04" db="EMBL/GenBank/DDBJ databases">
        <title>Complete sequence of chromosome of Natranaerobius thermophilus JW/NM-WN-LF.</title>
        <authorList>
            <consortium name="US DOE Joint Genome Institute"/>
            <person name="Copeland A."/>
            <person name="Lucas S."/>
            <person name="Lapidus A."/>
            <person name="Glavina del Rio T."/>
            <person name="Dalin E."/>
            <person name="Tice H."/>
            <person name="Bruce D."/>
            <person name="Goodwin L."/>
            <person name="Pitluck S."/>
            <person name="Chertkov O."/>
            <person name="Brettin T."/>
            <person name="Detter J.C."/>
            <person name="Han C."/>
            <person name="Kuske C.R."/>
            <person name="Schmutz J."/>
            <person name="Larimer F."/>
            <person name="Land M."/>
            <person name="Hauser L."/>
            <person name="Kyrpides N."/>
            <person name="Lykidis A."/>
            <person name="Mesbah N.M."/>
            <person name="Wiegel J."/>
        </authorList>
    </citation>
    <scope>NUCLEOTIDE SEQUENCE [LARGE SCALE GENOMIC DNA]</scope>
    <source>
        <strain evidence="3">ATCC BAA-1301 / DSM 18059 / JW/NM-WN-LF</strain>
    </source>
</reference>
<dbReference type="HOGENOM" id="CLU_1388930_0_0_9"/>
<keyword evidence="3" id="KW-1185">Reference proteome</keyword>
<organism evidence="2 3">
    <name type="scientific">Natranaerobius thermophilus (strain ATCC BAA-1301 / DSM 18059 / JW/NM-WN-LF)</name>
    <dbReference type="NCBI Taxonomy" id="457570"/>
    <lineage>
        <taxon>Bacteria</taxon>
        <taxon>Bacillati</taxon>
        <taxon>Bacillota</taxon>
        <taxon>Clostridia</taxon>
        <taxon>Natranaerobiales</taxon>
        <taxon>Natranaerobiaceae</taxon>
        <taxon>Natranaerobius</taxon>
    </lineage>
</organism>
<feature type="chain" id="PRO_5002772970" evidence="1">
    <location>
        <begin position="32"/>
        <end position="196"/>
    </location>
</feature>
<dbReference type="Proteomes" id="UP000001683">
    <property type="component" value="Chromosome"/>
</dbReference>